<keyword evidence="2" id="KW-1185">Reference proteome</keyword>
<organism evidence="1 2">
    <name type="scientific">Solirubrobacter phytolaccae</name>
    <dbReference type="NCBI Taxonomy" id="1404360"/>
    <lineage>
        <taxon>Bacteria</taxon>
        <taxon>Bacillati</taxon>
        <taxon>Actinomycetota</taxon>
        <taxon>Thermoleophilia</taxon>
        <taxon>Solirubrobacterales</taxon>
        <taxon>Solirubrobacteraceae</taxon>
        <taxon>Solirubrobacter</taxon>
    </lineage>
</organism>
<comment type="caution">
    <text evidence="1">The sequence shown here is derived from an EMBL/GenBank/DDBJ whole genome shotgun (WGS) entry which is preliminary data.</text>
</comment>
<sequence>MPAYDLYGSEVHEMAELQRFVERALPVRFADRTSDYIGDYAGSGLPGNEHFQIRSSVDADGELVEPDFAQFRTLLYVSGTDRSRELQHALGDISGLQMLRHQVFD</sequence>
<dbReference type="EMBL" id="JAPDDP010000048">
    <property type="protein sequence ID" value="MDA0183213.1"/>
    <property type="molecule type" value="Genomic_DNA"/>
</dbReference>
<protein>
    <submittedName>
        <fullName evidence="1">Uncharacterized protein</fullName>
    </submittedName>
</protein>
<proteinExistence type="predicted"/>
<dbReference type="RefSeq" id="WP_270027609.1">
    <property type="nucleotide sequence ID" value="NZ_JAPDDP010000048.1"/>
</dbReference>
<gene>
    <name evidence="1" type="ORF">OJ997_23080</name>
</gene>
<name>A0A9X3SA31_9ACTN</name>
<accession>A0A9X3SA31</accession>
<evidence type="ECO:0000313" key="1">
    <source>
        <dbReference type="EMBL" id="MDA0183213.1"/>
    </source>
</evidence>
<evidence type="ECO:0000313" key="2">
    <source>
        <dbReference type="Proteomes" id="UP001147653"/>
    </source>
</evidence>
<dbReference type="AlphaFoldDB" id="A0A9X3SA31"/>
<reference evidence="1" key="1">
    <citation type="submission" date="2022-10" db="EMBL/GenBank/DDBJ databases">
        <title>The WGS of Solirubrobacter phytolaccae KCTC 29190.</title>
        <authorList>
            <person name="Jiang Z."/>
        </authorList>
    </citation>
    <scope>NUCLEOTIDE SEQUENCE</scope>
    <source>
        <strain evidence="1">KCTC 29190</strain>
    </source>
</reference>
<dbReference type="Proteomes" id="UP001147653">
    <property type="component" value="Unassembled WGS sequence"/>
</dbReference>